<dbReference type="InterPro" id="IPR019831">
    <property type="entry name" value="Mn/Fe_SOD_N"/>
</dbReference>
<dbReference type="RefSeq" id="WP_068722515.1">
    <property type="nucleotide sequence ID" value="NZ_LSKU01000001.1"/>
</dbReference>
<comment type="catalytic activity">
    <reaction evidence="6">
        <text>2 superoxide + 2 H(+) = H2O2 + O2</text>
        <dbReference type="Rhea" id="RHEA:20696"/>
        <dbReference type="ChEBI" id="CHEBI:15378"/>
        <dbReference type="ChEBI" id="CHEBI:15379"/>
        <dbReference type="ChEBI" id="CHEBI:16240"/>
        <dbReference type="ChEBI" id="CHEBI:18421"/>
        <dbReference type="EC" id="1.15.1.1"/>
    </reaction>
</comment>
<protein>
    <recommendedName>
        <fullName evidence="2 6">Superoxide dismutase</fullName>
        <ecNumber evidence="2 6">1.15.1.1</ecNumber>
    </recommendedName>
</protein>
<dbReference type="InterPro" id="IPR019832">
    <property type="entry name" value="Mn/Fe_SOD_C"/>
</dbReference>
<dbReference type="Pfam" id="PF00081">
    <property type="entry name" value="Sod_Fe_N"/>
    <property type="match status" value="1"/>
</dbReference>
<evidence type="ECO:0000256" key="2">
    <source>
        <dbReference type="ARBA" id="ARBA00012682"/>
    </source>
</evidence>
<dbReference type="InterPro" id="IPR036314">
    <property type="entry name" value="SOD_C_sf"/>
</dbReference>
<evidence type="ECO:0000313" key="9">
    <source>
        <dbReference type="EMBL" id="KXG42760.1"/>
    </source>
</evidence>
<evidence type="ECO:0000256" key="4">
    <source>
        <dbReference type="ARBA" id="ARBA00023002"/>
    </source>
</evidence>
<dbReference type="InterPro" id="IPR001189">
    <property type="entry name" value="Mn/Fe_SOD"/>
</dbReference>
<dbReference type="FunFam" id="1.10.287.990:FF:000001">
    <property type="entry name" value="Superoxide dismutase"/>
    <property type="match status" value="1"/>
</dbReference>
<feature type="binding site" evidence="5">
    <location>
        <position position="28"/>
    </location>
    <ligand>
        <name>Mn(2+)</name>
        <dbReference type="ChEBI" id="CHEBI:29035"/>
    </ligand>
</feature>
<gene>
    <name evidence="9" type="ORF">U473_00890</name>
</gene>
<keyword evidence="3 5" id="KW-0479">Metal-binding</keyword>
<dbReference type="InterPro" id="IPR019833">
    <property type="entry name" value="Mn/Fe_SOD_BS"/>
</dbReference>
<evidence type="ECO:0000259" key="7">
    <source>
        <dbReference type="Pfam" id="PF00081"/>
    </source>
</evidence>
<feature type="domain" description="Manganese/iron superoxide dismutase N-terminal" evidence="7">
    <location>
        <begin position="3"/>
        <end position="83"/>
    </location>
</feature>
<feature type="binding site" evidence="5">
    <location>
        <position position="164"/>
    </location>
    <ligand>
        <name>Mn(2+)</name>
        <dbReference type="ChEBI" id="CHEBI:29035"/>
    </ligand>
</feature>
<evidence type="ECO:0000256" key="5">
    <source>
        <dbReference type="PIRSR" id="PIRSR000349-1"/>
    </source>
</evidence>
<dbReference type="PANTHER" id="PTHR11404">
    <property type="entry name" value="SUPEROXIDE DISMUTASE 2"/>
    <property type="match status" value="1"/>
</dbReference>
<name>A0A135L184_9BACI</name>
<dbReference type="FunFam" id="3.55.40.20:FF:000004">
    <property type="entry name" value="Superoxide dismutase [Fe]"/>
    <property type="match status" value="1"/>
</dbReference>
<dbReference type="STRING" id="1413211.U473_00890"/>
<accession>A0A135L184</accession>
<proteinExistence type="inferred from homology"/>
<evidence type="ECO:0000259" key="8">
    <source>
        <dbReference type="Pfam" id="PF02777"/>
    </source>
</evidence>
<dbReference type="Gene3D" id="3.55.40.20">
    <property type="entry name" value="Iron/manganese superoxide dismutase, C-terminal domain"/>
    <property type="match status" value="1"/>
</dbReference>
<dbReference type="Gene3D" id="1.10.287.990">
    <property type="entry name" value="Fe,Mn superoxide dismutase (SOD) domain"/>
    <property type="match status" value="1"/>
</dbReference>
<dbReference type="GO" id="GO:0004784">
    <property type="term" value="F:superoxide dismutase activity"/>
    <property type="evidence" value="ECO:0007669"/>
    <property type="project" value="UniProtKB-EC"/>
</dbReference>
<dbReference type="InterPro" id="IPR050265">
    <property type="entry name" value="Fe/Mn_Superoxide_Dismutase"/>
</dbReference>
<sequence>MKKHELPALPYDYNALEPHYDEQTVRLHHDIHHKGYVDGLNKALEKLAEARQTGDFALIKHWEREAAFHGSGHYLHSIFWTNLTPNGGGEPTGALAEQIQQDFGSFEAFKKQMAAATVAVEGSGWGILGWDRTSEQLVILQAEKHQDLTIWGVIPVLVMDVWEHAYYLKYQNKRAAFVDALWNIINWADVSRRFEEARAK</sequence>
<feature type="binding site" evidence="5">
    <location>
        <position position="76"/>
    </location>
    <ligand>
        <name>Mn(2+)</name>
        <dbReference type="ChEBI" id="CHEBI:29035"/>
    </ligand>
</feature>
<keyword evidence="10" id="KW-1185">Reference proteome</keyword>
<dbReference type="PIRSF" id="PIRSF000349">
    <property type="entry name" value="SODismutase"/>
    <property type="match status" value="1"/>
</dbReference>
<dbReference type="EC" id="1.15.1.1" evidence="2 6"/>
<dbReference type="EMBL" id="LSKU01000001">
    <property type="protein sequence ID" value="KXG42760.1"/>
    <property type="molecule type" value="Genomic_DNA"/>
</dbReference>
<evidence type="ECO:0000256" key="3">
    <source>
        <dbReference type="ARBA" id="ARBA00022723"/>
    </source>
</evidence>
<comment type="caution">
    <text evidence="9">The sequence shown here is derived from an EMBL/GenBank/DDBJ whole genome shotgun (WGS) entry which is preliminary data.</text>
</comment>
<keyword evidence="4 6" id="KW-0560">Oxidoreductase</keyword>
<evidence type="ECO:0000256" key="1">
    <source>
        <dbReference type="ARBA" id="ARBA00008714"/>
    </source>
</evidence>
<comment type="function">
    <text evidence="6">Destroys radicals which are normally produced within the cells and which are toxic to biological systems.</text>
</comment>
<dbReference type="SUPFAM" id="SSF46609">
    <property type="entry name" value="Fe,Mn superoxide dismutase (SOD), N-terminal domain"/>
    <property type="match status" value="1"/>
</dbReference>
<dbReference type="AlphaFoldDB" id="A0A135L184"/>
<dbReference type="SUPFAM" id="SSF54719">
    <property type="entry name" value="Fe,Mn superoxide dismutase (SOD), C-terminal domain"/>
    <property type="match status" value="1"/>
</dbReference>
<feature type="domain" description="Manganese/iron superoxide dismutase C-terminal" evidence="8">
    <location>
        <begin position="91"/>
        <end position="193"/>
    </location>
</feature>
<feature type="binding site" evidence="5">
    <location>
        <position position="160"/>
    </location>
    <ligand>
        <name>Mn(2+)</name>
        <dbReference type="ChEBI" id="CHEBI:29035"/>
    </ligand>
</feature>
<dbReference type="GO" id="GO:0046872">
    <property type="term" value="F:metal ion binding"/>
    <property type="evidence" value="ECO:0007669"/>
    <property type="project" value="UniProtKB-KW"/>
</dbReference>
<comment type="similarity">
    <text evidence="1 6">Belongs to the iron/manganese superoxide dismutase family.</text>
</comment>
<dbReference type="OrthoDB" id="9803125at2"/>
<evidence type="ECO:0000256" key="6">
    <source>
        <dbReference type="RuleBase" id="RU000414"/>
    </source>
</evidence>
<dbReference type="PRINTS" id="PR01703">
    <property type="entry name" value="MNSODISMTASE"/>
</dbReference>
<evidence type="ECO:0000313" key="10">
    <source>
        <dbReference type="Proteomes" id="UP000070352"/>
    </source>
</evidence>
<dbReference type="InterPro" id="IPR036324">
    <property type="entry name" value="Mn/Fe_SOD_N_sf"/>
</dbReference>
<dbReference type="Proteomes" id="UP000070352">
    <property type="component" value="Unassembled WGS sequence"/>
</dbReference>
<organism evidence="9 10">
    <name type="scientific">Tepidibacillus decaturensis</name>
    <dbReference type="NCBI Taxonomy" id="1413211"/>
    <lineage>
        <taxon>Bacteria</taxon>
        <taxon>Bacillati</taxon>
        <taxon>Bacillota</taxon>
        <taxon>Bacilli</taxon>
        <taxon>Bacillales</taxon>
        <taxon>Bacillaceae</taxon>
        <taxon>Tepidibacillus</taxon>
    </lineage>
</organism>
<dbReference type="PANTHER" id="PTHR11404:SF6">
    <property type="entry name" value="SUPEROXIDE DISMUTASE [MN], MITOCHONDRIAL"/>
    <property type="match status" value="1"/>
</dbReference>
<dbReference type="Pfam" id="PF02777">
    <property type="entry name" value="Sod_Fe_C"/>
    <property type="match status" value="1"/>
</dbReference>
<dbReference type="PROSITE" id="PS00088">
    <property type="entry name" value="SOD_MN"/>
    <property type="match status" value="1"/>
</dbReference>
<reference evidence="9 10" key="1">
    <citation type="submission" date="2016-02" db="EMBL/GenBank/DDBJ databases">
        <title>Draft Genome for Tepidibacillus decaturensis nov. sp. Strain Z9, an Anaerobic, Moderately Thermophilic and Heterotrophic Bacterium from Deep Subsurface of the Illinois Basin, USA.</title>
        <authorList>
            <person name="Dong Y."/>
            <person name="Chang J.Y."/>
            <person name="Sanford R."/>
            <person name="Fouke B.W."/>
        </authorList>
    </citation>
    <scope>NUCLEOTIDE SEQUENCE [LARGE SCALE GENOMIC DNA]</scope>
    <source>
        <strain evidence="9 10">Z9</strain>
    </source>
</reference>